<evidence type="ECO:0008006" key="5">
    <source>
        <dbReference type="Google" id="ProtNLM"/>
    </source>
</evidence>
<reference evidence="4" key="1">
    <citation type="journal article" date="2019" name="Int. J. Syst. Evol. Microbiol.">
        <title>The Global Catalogue of Microorganisms (GCM) 10K type strain sequencing project: providing services to taxonomists for standard genome sequencing and annotation.</title>
        <authorList>
            <consortium name="The Broad Institute Genomics Platform"/>
            <consortium name="The Broad Institute Genome Sequencing Center for Infectious Disease"/>
            <person name="Wu L."/>
            <person name="Ma J."/>
        </authorList>
    </citation>
    <scope>NUCLEOTIDE SEQUENCE [LARGE SCALE GENOMIC DNA]</scope>
    <source>
        <strain evidence="4">JCM 14549</strain>
    </source>
</reference>
<dbReference type="Proteomes" id="UP001403094">
    <property type="component" value="Unassembled WGS sequence"/>
</dbReference>
<feature type="transmembrane region" description="Helical" evidence="2">
    <location>
        <begin position="125"/>
        <end position="149"/>
    </location>
</feature>
<organism evidence="3 4">
    <name type="scientific">Streptomyces cheonanensis</name>
    <dbReference type="NCBI Taxonomy" id="312720"/>
    <lineage>
        <taxon>Bacteria</taxon>
        <taxon>Bacillati</taxon>
        <taxon>Actinomycetota</taxon>
        <taxon>Actinomycetes</taxon>
        <taxon>Kitasatosporales</taxon>
        <taxon>Streptomycetaceae</taxon>
        <taxon>Streptomyces</taxon>
    </lineage>
</organism>
<proteinExistence type="predicted"/>
<feature type="transmembrane region" description="Helical" evidence="2">
    <location>
        <begin position="170"/>
        <end position="192"/>
    </location>
</feature>
<keyword evidence="2" id="KW-0472">Membrane</keyword>
<feature type="transmembrane region" description="Helical" evidence="2">
    <location>
        <begin position="212"/>
        <end position="228"/>
    </location>
</feature>
<accession>A0ABP5GV59</accession>
<feature type="compositionally biased region" description="Low complexity" evidence="1">
    <location>
        <begin position="10"/>
        <end position="22"/>
    </location>
</feature>
<dbReference type="EMBL" id="BAAANQ010000005">
    <property type="protein sequence ID" value="GAA2055211.1"/>
    <property type="molecule type" value="Genomic_DNA"/>
</dbReference>
<protein>
    <recommendedName>
        <fullName evidence="5">DUF2975 domain-containing protein</fullName>
    </recommendedName>
</protein>
<keyword evidence="2" id="KW-1133">Transmembrane helix</keyword>
<keyword evidence="2" id="KW-0812">Transmembrane</keyword>
<feature type="transmembrane region" description="Helical" evidence="2">
    <location>
        <begin position="49"/>
        <end position="72"/>
    </location>
</feature>
<gene>
    <name evidence="3" type="ORF">GCM10009757_31840</name>
</gene>
<evidence type="ECO:0000313" key="4">
    <source>
        <dbReference type="Proteomes" id="UP001403094"/>
    </source>
</evidence>
<name>A0ABP5GV59_9ACTN</name>
<comment type="caution">
    <text evidence="3">The sequence shown here is derived from an EMBL/GenBank/DDBJ whole genome shotgun (WGS) entry which is preliminary data.</text>
</comment>
<feature type="region of interest" description="Disordered" evidence="1">
    <location>
        <begin position="1"/>
        <end position="42"/>
    </location>
</feature>
<sequence>MKAAMRSLMRPGGRRPAAAGEAGPRDTAAPGPHSAAGKPGKDPLEPIEAAVTVVCTLGVLALTLWAALAVFVDGVGFYLPDRVCVADPSTSGGGTATEGMFGAGPGVDVEARPTFCFDGSTGQRALFIATTQLVLLWHVGALVMAWLLIRRARKHGPFTRRTVRGLTLMGRYLAGGAVVLHLVEGLAHGVLISHATDYWGYARLLDATQVRWWPIFIGLGLLTFARLIQLATDMREDLEGVV</sequence>
<evidence type="ECO:0000313" key="3">
    <source>
        <dbReference type="EMBL" id="GAA2055211.1"/>
    </source>
</evidence>
<evidence type="ECO:0000256" key="1">
    <source>
        <dbReference type="SAM" id="MobiDB-lite"/>
    </source>
</evidence>
<evidence type="ECO:0000256" key="2">
    <source>
        <dbReference type="SAM" id="Phobius"/>
    </source>
</evidence>
<dbReference type="Pfam" id="PF11188">
    <property type="entry name" value="DUF2975"/>
    <property type="match status" value="1"/>
</dbReference>
<keyword evidence="4" id="KW-1185">Reference proteome</keyword>
<dbReference type="InterPro" id="IPR021354">
    <property type="entry name" value="DUF2975"/>
</dbReference>